<keyword evidence="1" id="KW-0433">Leucine-rich repeat</keyword>
<evidence type="ECO:0000256" key="3">
    <source>
        <dbReference type="ARBA" id="ARBA00022737"/>
    </source>
</evidence>
<name>A0A8B6DF16_MYTGA</name>
<dbReference type="InterPro" id="IPR032675">
    <property type="entry name" value="LRR_dom_sf"/>
</dbReference>
<dbReference type="SMART" id="SM00369">
    <property type="entry name" value="LRR_TYP"/>
    <property type="match status" value="5"/>
</dbReference>
<dbReference type="GO" id="GO:0016020">
    <property type="term" value="C:membrane"/>
    <property type="evidence" value="ECO:0007669"/>
    <property type="project" value="TreeGrafter"/>
</dbReference>
<protein>
    <recommendedName>
        <fullName evidence="6">LRRCT domain-containing protein</fullName>
    </recommendedName>
</protein>
<dbReference type="PROSITE" id="PS51257">
    <property type="entry name" value="PROKAR_LIPOPROTEIN"/>
    <property type="match status" value="1"/>
</dbReference>
<dbReference type="InterPro" id="IPR052286">
    <property type="entry name" value="Wnt_signaling_inhibitor"/>
</dbReference>
<keyword evidence="2 5" id="KW-0732">Signal</keyword>
<dbReference type="EMBL" id="UYJE01003314">
    <property type="protein sequence ID" value="VDI18260.1"/>
    <property type="molecule type" value="Genomic_DNA"/>
</dbReference>
<evidence type="ECO:0000313" key="7">
    <source>
        <dbReference type="EMBL" id="VDI18260.1"/>
    </source>
</evidence>
<keyword evidence="4" id="KW-1133">Transmembrane helix</keyword>
<feature type="signal peptide" evidence="5">
    <location>
        <begin position="1"/>
        <end position="22"/>
    </location>
</feature>
<dbReference type="InterPro" id="IPR000483">
    <property type="entry name" value="Cys-rich_flank_reg_C"/>
</dbReference>
<dbReference type="AlphaFoldDB" id="A0A8B6DF16"/>
<dbReference type="PANTHER" id="PTHR24364">
    <property type="entry name" value="LP06937P"/>
    <property type="match status" value="1"/>
</dbReference>
<proteinExistence type="predicted"/>
<dbReference type="SMART" id="SM00082">
    <property type="entry name" value="LRRCT"/>
    <property type="match status" value="1"/>
</dbReference>
<evidence type="ECO:0000259" key="6">
    <source>
        <dbReference type="SMART" id="SM00082"/>
    </source>
</evidence>
<dbReference type="Proteomes" id="UP000596742">
    <property type="component" value="Unassembled WGS sequence"/>
</dbReference>
<dbReference type="InterPro" id="IPR001611">
    <property type="entry name" value="Leu-rich_rpt"/>
</dbReference>
<evidence type="ECO:0000256" key="2">
    <source>
        <dbReference type="ARBA" id="ARBA00022729"/>
    </source>
</evidence>
<comment type="caution">
    <text evidence="7">The sequence shown here is derived from an EMBL/GenBank/DDBJ whole genome shotgun (WGS) entry which is preliminary data.</text>
</comment>
<dbReference type="PANTHER" id="PTHR24364:SF18">
    <property type="entry name" value="LP06937P"/>
    <property type="match status" value="1"/>
</dbReference>
<dbReference type="SUPFAM" id="SSF52058">
    <property type="entry name" value="L domain-like"/>
    <property type="match status" value="1"/>
</dbReference>
<evidence type="ECO:0000256" key="4">
    <source>
        <dbReference type="SAM" id="Phobius"/>
    </source>
</evidence>
<feature type="domain" description="LRRCT" evidence="6">
    <location>
        <begin position="265"/>
        <end position="316"/>
    </location>
</feature>
<keyword evidence="4" id="KW-0472">Membrane</keyword>
<organism evidence="7 8">
    <name type="scientific">Mytilus galloprovincialis</name>
    <name type="common">Mediterranean mussel</name>
    <dbReference type="NCBI Taxonomy" id="29158"/>
    <lineage>
        <taxon>Eukaryota</taxon>
        <taxon>Metazoa</taxon>
        <taxon>Spiralia</taxon>
        <taxon>Lophotrochozoa</taxon>
        <taxon>Mollusca</taxon>
        <taxon>Bivalvia</taxon>
        <taxon>Autobranchia</taxon>
        <taxon>Pteriomorphia</taxon>
        <taxon>Mytilida</taxon>
        <taxon>Mytiloidea</taxon>
        <taxon>Mytilidae</taxon>
        <taxon>Mytilinae</taxon>
        <taxon>Mytilus</taxon>
    </lineage>
</organism>
<gene>
    <name evidence="7" type="ORF">MGAL_10B009460</name>
</gene>
<reference evidence="7" key="1">
    <citation type="submission" date="2018-11" db="EMBL/GenBank/DDBJ databases">
        <authorList>
            <person name="Alioto T."/>
            <person name="Alioto T."/>
        </authorList>
    </citation>
    <scope>NUCLEOTIDE SEQUENCE</scope>
</reference>
<dbReference type="OrthoDB" id="8861968at2759"/>
<evidence type="ECO:0000313" key="8">
    <source>
        <dbReference type="Proteomes" id="UP000596742"/>
    </source>
</evidence>
<feature type="transmembrane region" description="Helical" evidence="4">
    <location>
        <begin position="327"/>
        <end position="349"/>
    </location>
</feature>
<dbReference type="InterPro" id="IPR003591">
    <property type="entry name" value="Leu-rich_rpt_typical-subtyp"/>
</dbReference>
<evidence type="ECO:0000256" key="1">
    <source>
        <dbReference type="ARBA" id="ARBA00022614"/>
    </source>
</evidence>
<keyword evidence="4" id="KW-0812">Transmembrane</keyword>
<dbReference type="Gene3D" id="3.80.10.10">
    <property type="entry name" value="Ribonuclease Inhibitor"/>
    <property type="match status" value="1"/>
</dbReference>
<accession>A0A8B6DF16</accession>
<feature type="chain" id="PRO_5032651325" description="LRRCT domain-containing protein" evidence="5">
    <location>
        <begin position="23"/>
        <end position="379"/>
    </location>
</feature>
<sequence>MHRNGIVIFVIIISCSFKAVDLCHSNCECTDKILTCHNFTKNDLNSVKFHQSITADLEQVYITKGDIPELDIRNLCIGDKRLDSLITLDLTRNGITRITQPFYDCVPNLEELRLSHNHWNVSTIEVNIFQNMTKIKKIDMSHAFLDNSDFINIADLQAVFSDNNLQALEELSLDHNEFSIFDKNSANVVCAFPALKKLDLSYNFLPKITLYHKTCLPRLEYIDLSWNSIITIDDYSHNGLLFSLDFIQSGKLPNQTMLTVNFNGNEFDCDCGLLEFRNWLISTNVTVASKNELKCHNGNLLNRTIVSVQSNEFKCFSVNDSSSTEHIVIGVLVTLLVLVVLVFSVCVFLNREKIKRFVKYRVKSPGENEYMSVDDTVDV</sequence>
<keyword evidence="3" id="KW-0677">Repeat</keyword>
<evidence type="ECO:0000256" key="5">
    <source>
        <dbReference type="SAM" id="SignalP"/>
    </source>
</evidence>
<dbReference type="PROSITE" id="PS51450">
    <property type="entry name" value="LRR"/>
    <property type="match status" value="1"/>
</dbReference>
<keyword evidence="8" id="KW-1185">Reference proteome</keyword>